<dbReference type="PANTHER" id="PTHR21071:SF4">
    <property type="entry name" value="UDP-N-ACETYLENOLPYRUVOYLGLUCOSAMINE REDUCTASE"/>
    <property type="match status" value="1"/>
</dbReference>
<evidence type="ECO:0000256" key="17">
    <source>
        <dbReference type="ARBA" id="ARBA00031026"/>
    </source>
</evidence>
<dbReference type="GO" id="GO:0051301">
    <property type="term" value="P:cell division"/>
    <property type="evidence" value="ECO:0007669"/>
    <property type="project" value="UniProtKB-KW"/>
</dbReference>
<dbReference type="NCBIfam" id="NF010480">
    <property type="entry name" value="PRK13905.1"/>
    <property type="match status" value="1"/>
</dbReference>
<evidence type="ECO:0000313" key="22">
    <source>
        <dbReference type="Proteomes" id="UP000031307"/>
    </source>
</evidence>
<reference evidence="21 22" key="1">
    <citation type="journal article" date="2014" name="Mol. Biol. Evol.">
        <title>Massive expansion of Ubiquitination-related gene families within the Chlamydiae.</title>
        <authorList>
            <person name="Domman D."/>
            <person name="Collingro A."/>
            <person name="Lagkouvardos I."/>
            <person name="Gehre L."/>
            <person name="Weinmaier T."/>
            <person name="Rattei T."/>
            <person name="Subtil A."/>
            <person name="Horn M."/>
        </authorList>
    </citation>
    <scope>NUCLEOTIDE SEQUENCE [LARGE SCALE GENOMIC DNA]</scope>
    <source>
        <strain evidence="21 22">OEW1</strain>
    </source>
</reference>
<evidence type="ECO:0000256" key="9">
    <source>
        <dbReference type="ARBA" id="ARBA00022630"/>
    </source>
</evidence>
<dbReference type="InterPro" id="IPR036635">
    <property type="entry name" value="MurB_C_sf"/>
</dbReference>
<evidence type="ECO:0000256" key="2">
    <source>
        <dbReference type="ARBA" id="ARBA00003921"/>
    </source>
</evidence>
<feature type="active site" evidence="19">
    <location>
        <position position="164"/>
    </location>
</feature>
<dbReference type="Gene3D" id="3.90.78.10">
    <property type="entry name" value="UDP-N-acetylenolpyruvoylglucosamine reductase, C-terminal domain"/>
    <property type="match status" value="1"/>
</dbReference>
<dbReference type="InterPro" id="IPR006094">
    <property type="entry name" value="Oxid_FAD_bind_N"/>
</dbReference>
<evidence type="ECO:0000256" key="15">
    <source>
        <dbReference type="ARBA" id="ARBA00023306"/>
    </source>
</evidence>
<keyword evidence="12 19" id="KW-0133">Cell shape</keyword>
<keyword evidence="7 19" id="KW-0963">Cytoplasm</keyword>
<accession>A0A0C1EPV3</accession>
<dbReference type="PROSITE" id="PS51387">
    <property type="entry name" value="FAD_PCMH"/>
    <property type="match status" value="1"/>
</dbReference>
<sequence length="293" mass="32041">MDFPFAYQENKLLSGLSTFGIGGPARYYAKVRDIPSMQQMLAFCSAHDIPFFILGKGSNCLFDDAGFDGLVIHNKIDFFENPRPELFRVGAGYSFSLLGVKTAREGWSGLEFASGIPASVGGAVFMNAGANGCETCASLYEVEYVDETGQLYIFSKENLPFSYRTSPFQNMSGAVVAASFFLSRLDSARQKQFEILDYRKKTQPYGEKSAGCIFRNPQSGHAGALIEQTGLKGQVIGGAKVSSMHANFIVNDGNARAQDVLELIAHIKEEVLKQQGVELESEVRYISSLPKSI</sequence>
<evidence type="ECO:0000256" key="12">
    <source>
        <dbReference type="ARBA" id="ARBA00022960"/>
    </source>
</evidence>
<dbReference type="Gene3D" id="3.30.465.10">
    <property type="match status" value="1"/>
</dbReference>
<evidence type="ECO:0000256" key="6">
    <source>
        <dbReference type="ARBA" id="ARBA00015188"/>
    </source>
</evidence>
<comment type="subcellular location">
    <subcellularLocation>
        <location evidence="3 19">Cytoplasm</location>
    </subcellularLocation>
</comment>
<dbReference type="InterPro" id="IPR016166">
    <property type="entry name" value="FAD-bd_PCMH"/>
</dbReference>
<dbReference type="UniPathway" id="UPA00219"/>
<comment type="cofactor">
    <cofactor evidence="1 19">
        <name>FAD</name>
        <dbReference type="ChEBI" id="CHEBI:57692"/>
    </cofactor>
</comment>
<evidence type="ECO:0000256" key="3">
    <source>
        <dbReference type="ARBA" id="ARBA00004496"/>
    </source>
</evidence>
<dbReference type="AlphaFoldDB" id="A0A0C1EPV3"/>
<dbReference type="GO" id="GO:0008762">
    <property type="term" value="F:UDP-N-acetylmuramate dehydrogenase activity"/>
    <property type="evidence" value="ECO:0007669"/>
    <property type="project" value="UniProtKB-UniRule"/>
</dbReference>
<dbReference type="Pfam" id="PF01565">
    <property type="entry name" value="FAD_binding_4"/>
    <property type="match status" value="1"/>
</dbReference>
<dbReference type="GO" id="GO:0005829">
    <property type="term" value="C:cytosol"/>
    <property type="evidence" value="ECO:0007669"/>
    <property type="project" value="TreeGrafter"/>
</dbReference>
<name>A0A0C1EPV3_9BACT</name>
<dbReference type="InterPro" id="IPR016167">
    <property type="entry name" value="FAD-bd_PCMH_sub1"/>
</dbReference>
<dbReference type="Gene3D" id="3.30.43.10">
    <property type="entry name" value="Uridine Diphospho-n-acetylenolpyruvylglucosamine Reductase, domain 2"/>
    <property type="match status" value="1"/>
</dbReference>
<dbReference type="OMA" id="APLTWFR"/>
<protein>
    <recommendedName>
        <fullName evidence="6 19">UDP-N-acetylenolpyruvoylglucosamine reductase</fullName>
        <ecNumber evidence="5 19">1.3.1.98</ecNumber>
    </recommendedName>
    <alternativeName>
        <fullName evidence="17 19">UDP-N-acetylmuramate dehydrogenase</fullName>
    </alternativeName>
</protein>
<dbReference type="GO" id="GO:0071949">
    <property type="term" value="F:FAD binding"/>
    <property type="evidence" value="ECO:0007669"/>
    <property type="project" value="InterPro"/>
</dbReference>
<dbReference type="NCBIfam" id="TIGR00179">
    <property type="entry name" value="murB"/>
    <property type="match status" value="1"/>
</dbReference>
<keyword evidence="8 19" id="KW-0132">Cell division</keyword>
<dbReference type="RefSeq" id="WP_006341647.1">
    <property type="nucleotide sequence ID" value="NZ_BAWW01000007.1"/>
</dbReference>
<evidence type="ECO:0000256" key="14">
    <source>
        <dbReference type="ARBA" id="ARBA00023002"/>
    </source>
</evidence>
<dbReference type="SUPFAM" id="SSF56176">
    <property type="entry name" value="FAD-binding/transporter-associated domain-like"/>
    <property type="match status" value="1"/>
</dbReference>
<dbReference type="GO" id="GO:0071555">
    <property type="term" value="P:cell wall organization"/>
    <property type="evidence" value="ECO:0007669"/>
    <property type="project" value="UniProtKB-KW"/>
</dbReference>
<feature type="active site" evidence="19">
    <location>
        <position position="282"/>
    </location>
</feature>
<keyword evidence="13 19" id="KW-0573">Peptidoglycan synthesis</keyword>
<evidence type="ECO:0000259" key="20">
    <source>
        <dbReference type="PROSITE" id="PS51387"/>
    </source>
</evidence>
<keyword evidence="10 19" id="KW-0274">FAD</keyword>
<dbReference type="SUPFAM" id="SSF56194">
    <property type="entry name" value="Uridine diphospho-N-Acetylenolpyruvylglucosamine reductase, MurB, C-terminal domain"/>
    <property type="match status" value="1"/>
</dbReference>
<evidence type="ECO:0000256" key="8">
    <source>
        <dbReference type="ARBA" id="ARBA00022618"/>
    </source>
</evidence>
<evidence type="ECO:0000256" key="1">
    <source>
        <dbReference type="ARBA" id="ARBA00001974"/>
    </source>
</evidence>
<evidence type="ECO:0000256" key="19">
    <source>
        <dbReference type="HAMAP-Rule" id="MF_00037"/>
    </source>
</evidence>
<evidence type="ECO:0000256" key="18">
    <source>
        <dbReference type="ARBA" id="ARBA00048914"/>
    </source>
</evidence>
<evidence type="ECO:0000256" key="5">
    <source>
        <dbReference type="ARBA" id="ARBA00012518"/>
    </source>
</evidence>
<comment type="catalytic activity">
    <reaction evidence="18 19">
        <text>UDP-N-acetyl-alpha-D-muramate + NADP(+) = UDP-N-acetyl-3-O-(1-carboxyvinyl)-alpha-D-glucosamine + NADPH + H(+)</text>
        <dbReference type="Rhea" id="RHEA:12248"/>
        <dbReference type="ChEBI" id="CHEBI:15378"/>
        <dbReference type="ChEBI" id="CHEBI:57783"/>
        <dbReference type="ChEBI" id="CHEBI:58349"/>
        <dbReference type="ChEBI" id="CHEBI:68483"/>
        <dbReference type="ChEBI" id="CHEBI:70757"/>
        <dbReference type="EC" id="1.3.1.98"/>
    </reaction>
</comment>
<feature type="active site" description="Proton donor" evidence="19">
    <location>
        <position position="212"/>
    </location>
</feature>
<comment type="similarity">
    <text evidence="19">Belongs to the MurB family.</text>
</comment>
<dbReference type="InterPro" id="IPR003170">
    <property type="entry name" value="MurB"/>
</dbReference>
<dbReference type="GO" id="GO:0009252">
    <property type="term" value="P:peptidoglycan biosynthetic process"/>
    <property type="evidence" value="ECO:0007669"/>
    <property type="project" value="UniProtKB-UniRule"/>
</dbReference>
<organism evidence="21 22">
    <name type="scientific">Parachlamydia acanthamoebae</name>
    <dbReference type="NCBI Taxonomy" id="83552"/>
    <lineage>
        <taxon>Bacteria</taxon>
        <taxon>Pseudomonadati</taxon>
        <taxon>Chlamydiota</taxon>
        <taxon>Chlamydiia</taxon>
        <taxon>Parachlamydiales</taxon>
        <taxon>Parachlamydiaceae</taxon>
        <taxon>Parachlamydia</taxon>
    </lineage>
</organism>
<dbReference type="HAMAP" id="MF_00037">
    <property type="entry name" value="MurB"/>
    <property type="match status" value="1"/>
</dbReference>
<dbReference type="EMBL" id="JSAM01000028">
    <property type="protein sequence ID" value="KIA78269.1"/>
    <property type="molecule type" value="Genomic_DNA"/>
</dbReference>
<keyword evidence="15 19" id="KW-0131">Cell cycle</keyword>
<evidence type="ECO:0000256" key="7">
    <source>
        <dbReference type="ARBA" id="ARBA00022490"/>
    </source>
</evidence>
<dbReference type="PATRIC" id="fig|83552.4.peg.497"/>
<evidence type="ECO:0000256" key="13">
    <source>
        <dbReference type="ARBA" id="ARBA00022984"/>
    </source>
</evidence>
<comment type="function">
    <text evidence="2 19">Cell wall formation.</text>
</comment>
<feature type="domain" description="FAD-binding PCMH-type" evidence="20">
    <location>
        <begin position="20"/>
        <end position="205"/>
    </location>
</feature>
<evidence type="ECO:0000256" key="16">
    <source>
        <dbReference type="ARBA" id="ARBA00023316"/>
    </source>
</evidence>
<proteinExistence type="inferred from homology"/>
<dbReference type="PANTHER" id="PTHR21071">
    <property type="entry name" value="UDP-N-ACETYLENOLPYRUVOYLGLUCOSAMINE REDUCTASE"/>
    <property type="match status" value="1"/>
</dbReference>
<dbReference type="InterPro" id="IPR011601">
    <property type="entry name" value="MurB_C"/>
</dbReference>
<dbReference type="GO" id="GO:0008360">
    <property type="term" value="P:regulation of cell shape"/>
    <property type="evidence" value="ECO:0007669"/>
    <property type="project" value="UniProtKB-KW"/>
</dbReference>
<gene>
    <name evidence="19 21" type="primary">murB</name>
    <name evidence="21" type="ORF">DB43_EI00140</name>
</gene>
<dbReference type="EC" id="1.3.1.98" evidence="5 19"/>
<evidence type="ECO:0000256" key="4">
    <source>
        <dbReference type="ARBA" id="ARBA00004752"/>
    </source>
</evidence>
<keyword evidence="16 19" id="KW-0961">Cell wall biogenesis/degradation</keyword>
<keyword evidence="14 19" id="KW-0560">Oxidoreductase</keyword>
<dbReference type="Proteomes" id="UP000031307">
    <property type="component" value="Unassembled WGS sequence"/>
</dbReference>
<keyword evidence="9 19" id="KW-0285">Flavoprotein</keyword>
<evidence type="ECO:0000256" key="11">
    <source>
        <dbReference type="ARBA" id="ARBA00022857"/>
    </source>
</evidence>
<dbReference type="Pfam" id="PF02873">
    <property type="entry name" value="MurB_C"/>
    <property type="match status" value="1"/>
</dbReference>
<comment type="caution">
    <text evidence="21">The sequence shown here is derived from an EMBL/GenBank/DDBJ whole genome shotgun (WGS) entry which is preliminary data.</text>
</comment>
<evidence type="ECO:0000313" key="21">
    <source>
        <dbReference type="EMBL" id="KIA78269.1"/>
    </source>
</evidence>
<keyword evidence="11 19" id="KW-0521">NADP</keyword>
<evidence type="ECO:0000256" key="10">
    <source>
        <dbReference type="ARBA" id="ARBA00022827"/>
    </source>
</evidence>
<dbReference type="InterPro" id="IPR016169">
    <property type="entry name" value="FAD-bd_PCMH_sub2"/>
</dbReference>
<comment type="pathway">
    <text evidence="4 19">Cell wall biogenesis; peptidoglycan biosynthesis.</text>
</comment>
<dbReference type="InterPro" id="IPR036318">
    <property type="entry name" value="FAD-bd_PCMH-like_sf"/>
</dbReference>